<protein>
    <recommendedName>
        <fullName evidence="5">Pesticidal crystal protein cry6Aa</fullName>
    </recommendedName>
</protein>
<feature type="transmembrane region" description="Helical" evidence="2">
    <location>
        <begin position="227"/>
        <end position="246"/>
    </location>
</feature>
<evidence type="ECO:0000313" key="3">
    <source>
        <dbReference type="EMBL" id="EFI96928.1"/>
    </source>
</evidence>
<reference evidence="3 4" key="1">
    <citation type="journal article" date="2010" name="Nat. Biotechnol.">
        <title>Genome sequence of the model mushroom Schizophyllum commune.</title>
        <authorList>
            <person name="Ohm R.A."/>
            <person name="de Jong J.F."/>
            <person name="Lugones L.G."/>
            <person name="Aerts A."/>
            <person name="Kothe E."/>
            <person name="Stajich J.E."/>
            <person name="de Vries R.P."/>
            <person name="Record E."/>
            <person name="Levasseur A."/>
            <person name="Baker S.E."/>
            <person name="Bartholomew K.A."/>
            <person name="Coutinho P.M."/>
            <person name="Erdmann S."/>
            <person name="Fowler T.J."/>
            <person name="Gathman A.C."/>
            <person name="Lombard V."/>
            <person name="Henrissat B."/>
            <person name="Knabe N."/>
            <person name="Kuees U."/>
            <person name="Lilly W.W."/>
            <person name="Lindquist E."/>
            <person name="Lucas S."/>
            <person name="Magnuson J.K."/>
            <person name="Piumi F."/>
            <person name="Raudaskoski M."/>
            <person name="Salamov A."/>
            <person name="Schmutz J."/>
            <person name="Schwarze F.W.M.R."/>
            <person name="vanKuyk P.A."/>
            <person name="Horton J.S."/>
            <person name="Grigoriev I.V."/>
            <person name="Woesten H.A.B."/>
        </authorList>
    </citation>
    <scope>NUCLEOTIDE SEQUENCE [LARGE SCALE GENOMIC DNA]</scope>
    <source>
        <strain evidence="4">H4-8 / FGSC 9210</strain>
    </source>
</reference>
<evidence type="ECO:0000313" key="4">
    <source>
        <dbReference type="Proteomes" id="UP000007431"/>
    </source>
</evidence>
<dbReference type="RefSeq" id="XP_003031831.1">
    <property type="nucleotide sequence ID" value="XM_003031785.1"/>
</dbReference>
<dbReference type="OMA" id="FAIMAHI"/>
<dbReference type="HOGENOM" id="CLU_054251_0_0_1"/>
<dbReference type="EMBL" id="GL377306">
    <property type="protein sequence ID" value="EFI96928.1"/>
    <property type="molecule type" value="Genomic_DNA"/>
</dbReference>
<feature type="coiled-coil region" evidence="1">
    <location>
        <begin position="250"/>
        <end position="277"/>
    </location>
</feature>
<dbReference type="NCBIfam" id="NF033928">
    <property type="entry name" value="alph_xenorhab_A"/>
    <property type="match status" value="1"/>
</dbReference>
<sequence>MSFAPQIDLSPKGLINDDGNYILQHGDVYNLLKYVWAGVLLPTDAKSYQEHLNISTDTMVKLEGVLKDLVDSYATTKSHCVPFKDTTYPSIITVADDVYNYAQNAGGTVENSYYANIFQMIRQLPTASDQQGTLKSINGLIDVQLKSVDTIVTKVAAVVSNLTAFQDQCMQDQSSLKERQKAVTDRLDTEVGQIQQLEDDLASNRRIIKADMDAYEKDVIIACTTVTYAWVFPIGTLIAIGIAAAYGKTAARLKSAIDGLEKDVTDEETKIQDEKRLIADLNCIGSNLSGFLDSLAAAIEVVQAMLGIWQSIAADLSSLRNMVNTNVRQANAAIASFVDEKLVAKWNDLAAAVDKYRQAAFITQIEQVSLDNLGKQVQAQVNKQG</sequence>
<dbReference type="SUPFAM" id="SSF58100">
    <property type="entry name" value="Bacterial hemolysins"/>
    <property type="match status" value="1"/>
</dbReference>
<dbReference type="PANTHER" id="PTHR38443">
    <property type="match status" value="1"/>
</dbReference>
<dbReference type="Pfam" id="PF05791">
    <property type="entry name" value="Bacillus_HBL"/>
    <property type="match status" value="1"/>
</dbReference>
<dbReference type="InterPro" id="IPR052785">
    <property type="entry name" value="Enterotoxin_cmpnt"/>
</dbReference>
<dbReference type="GO" id="GO:0016020">
    <property type="term" value="C:membrane"/>
    <property type="evidence" value="ECO:0007669"/>
    <property type="project" value="InterPro"/>
</dbReference>
<dbReference type="GeneID" id="9596354"/>
<dbReference type="CDD" id="cd22656">
    <property type="entry name" value="ClyA_Cry6Aa-like"/>
    <property type="match status" value="1"/>
</dbReference>
<dbReference type="InterPro" id="IPR008414">
    <property type="entry name" value="HBL"/>
</dbReference>
<evidence type="ECO:0000256" key="2">
    <source>
        <dbReference type="SAM" id="Phobius"/>
    </source>
</evidence>
<dbReference type="Proteomes" id="UP000007431">
    <property type="component" value="Unassembled WGS sequence"/>
</dbReference>
<keyword evidence="2" id="KW-0812">Transmembrane</keyword>
<keyword evidence="2" id="KW-1133">Transmembrane helix</keyword>
<keyword evidence="2" id="KW-0472">Membrane</keyword>
<dbReference type="VEuPathDB" id="FungiDB:SCHCODRAFT_02625787"/>
<keyword evidence="4" id="KW-1185">Reference proteome</keyword>
<evidence type="ECO:0008006" key="5">
    <source>
        <dbReference type="Google" id="ProtNLM"/>
    </source>
</evidence>
<dbReference type="PANTHER" id="PTHR38443:SF2">
    <property type="entry name" value="NON-HEMOLYTIC ENTEROTOXIN LYTIC COMPONENT L1"/>
    <property type="match status" value="1"/>
</dbReference>
<evidence type="ECO:0000256" key="1">
    <source>
        <dbReference type="SAM" id="Coils"/>
    </source>
</evidence>
<name>D8Q589_SCHCM</name>
<dbReference type="InParanoid" id="D8Q589"/>
<dbReference type="Gene3D" id="1.20.1170.10">
    <property type="match status" value="1"/>
</dbReference>
<gene>
    <name evidence="3" type="ORF">SCHCODRAFT_76730</name>
</gene>
<dbReference type="AlphaFoldDB" id="D8Q589"/>
<keyword evidence="1" id="KW-0175">Coiled coil</keyword>
<organism evidence="4">
    <name type="scientific">Schizophyllum commune (strain H4-8 / FGSC 9210)</name>
    <name type="common">Split gill fungus</name>
    <dbReference type="NCBI Taxonomy" id="578458"/>
    <lineage>
        <taxon>Eukaryota</taxon>
        <taxon>Fungi</taxon>
        <taxon>Dikarya</taxon>
        <taxon>Basidiomycota</taxon>
        <taxon>Agaricomycotina</taxon>
        <taxon>Agaricomycetes</taxon>
        <taxon>Agaricomycetidae</taxon>
        <taxon>Agaricales</taxon>
        <taxon>Schizophyllaceae</taxon>
        <taxon>Schizophyllum</taxon>
    </lineage>
</organism>
<dbReference type="eggNOG" id="ENOG502SN23">
    <property type="taxonomic scope" value="Eukaryota"/>
</dbReference>
<accession>D8Q589</accession>
<dbReference type="OrthoDB" id="4494488at2759"/>
<proteinExistence type="predicted"/>
<dbReference type="KEGG" id="scm:SCHCO_02625787"/>